<dbReference type="AlphaFoldDB" id="A0A0G0DJE2"/>
<dbReference type="EMBL" id="LBPR01000001">
    <property type="protein sequence ID" value="KKP63215.1"/>
    <property type="molecule type" value="Genomic_DNA"/>
</dbReference>
<sequence>MKLAYIDNLYQVPRVRVELTSGVFQTSAVTTLAISAKKICAPGWDRTIDLVFIRHAL</sequence>
<dbReference type="STRING" id="1618484.UR56_C0001G0022"/>
<gene>
    <name evidence="1" type="ORF">UR56_C0001G0022</name>
</gene>
<comment type="caution">
    <text evidence="1">The sequence shown here is derived from an EMBL/GenBank/DDBJ whole genome shotgun (WGS) entry which is preliminary data.</text>
</comment>
<name>A0A0G0DJE2_9BACT</name>
<protein>
    <submittedName>
        <fullName evidence="1">Uncharacterized protein</fullName>
    </submittedName>
</protein>
<organism evidence="1 2">
    <name type="scientific">Candidatus Roizmanbacteria bacterium GW2011_GWC2_34_23</name>
    <dbReference type="NCBI Taxonomy" id="1618484"/>
    <lineage>
        <taxon>Bacteria</taxon>
        <taxon>Candidatus Roizmaniibacteriota</taxon>
    </lineage>
</organism>
<evidence type="ECO:0000313" key="2">
    <source>
        <dbReference type="Proteomes" id="UP000034004"/>
    </source>
</evidence>
<reference evidence="1 2" key="1">
    <citation type="journal article" date="2015" name="Nature">
        <title>rRNA introns, odd ribosomes, and small enigmatic genomes across a large radiation of phyla.</title>
        <authorList>
            <person name="Brown C.T."/>
            <person name="Hug L.A."/>
            <person name="Thomas B.C."/>
            <person name="Sharon I."/>
            <person name="Castelle C.J."/>
            <person name="Singh A."/>
            <person name="Wilkins M.J."/>
            <person name="Williams K.H."/>
            <person name="Banfield J.F."/>
        </authorList>
    </citation>
    <scope>NUCLEOTIDE SEQUENCE [LARGE SCALE GENOMIC DNA]</scope>
</reference>
<proteinExistence type="predicted"/>
<dbReference type="Proteomes" id="UP000034004">
    <property type="component" value="Unassembled WGS sequence"/>
</dbReference>
<accession>A0A0G0DJE2</accession>
<evidence type="ECO:0000313" key="1">
    <source>
        <dbReference type="EMBL" id="KKP63215.1"/>
    </source>
</evidence>